<dbReference type="OrthoDB" id="5805631at2759"/>
<reference evidence="3" key="1">
    <citation type="submission" date="2017-02" db="UniProtKB">
        <authorList>
            <consortium name="WormBaseParasite"/>
        </authorList>
    </citation>
    <scope>IDENTIFICATION</scope>
</reference>
<evidence type="ECO:0000313" key="3">
    <source>
        <dbReference type="WBParaSite" id="TCLT_0000846701-mRNA-1"/>
    </source>
</evidence>
<dbReference type="Proteomes" id="UP000276776">
    <property type="component" value="Unassembled WGS sequence"/>
</dbReference>
<organism evidence="3">
    <name type="scientific">Thelazia callipaeda</name>
    <name type="common">Oriental eyeworm</name>
    <name type="synonym">Parasitic nematode</name>
    <dbReference type="NCBI Taxonomy" id="103827"/>
    <lineage>
        <taxon>Eukaryota</taxon>
        <taxon>Metazoa</taxon>
        <taxon>Ecdysozoa</taxon>
        <taxon>Nematoda</taxon>
        <taxon>Chromadorea</taxon>
        <taxon>Rhabditida</taxon>
        <taxon>Spirurina</taxon>
        <taxon>Spiruromorpha</taxon>
        <taxon>Thelazioidea</taxon>
        <taxon>Thelaziidae</taxon>
        <taxon>Thelazia</taxon>
    </lineage>
</organism>
<dbReference type="AlphaFoldDB" id="A0A0N5D619"/>
<keyword evidence="2" id="KW-1185">Reference proteome</keyword>
<reference evidence="1 2" key="2">
    <citation type="submission" date="2018-11" db="EMBL/GenBank/DDBJ databases">
        <authorList>
            <consortium name="Pathogen Informatics"/>
        </authorList>
    </citation>
    <scope>NUCLEOTIDE SEQUENCE [LARGE SCALE GENOMIC DNA]</scope>
</reference>
<dbReference type="WBParaSite" id="TCLT_0000846701-mRNA-1">
    <property type="protein sequence ID" value="TCLT_0000846701-mRNA-1"/>
    <property type="gene ID" value="TCLT_0000846701"/>
</dbReference>
<gene>
    <name evidence="1" type="ORF">TCLT_LOCUS8456</name>
</gene>
<dbReference type="EMBL" id="UYYF01004636">
    <property type="protein sequence ID" value="VDN06018.1"/>
    <property type="molecule type" value="Genomic_DNA"/>
</dbReference>
<evidence type="ECO:0000313" key="1">
    <source>
        <dbReference type="EMBL" id="VDN06018.1"/>
    </source>
</evidence>
<name>A0A0N5D619_THECL</name>
<accession>A0A0N5D619</accession>
<sequence>MDALILNAGHSQLEEQLKIAAACGIAERQNGMKPERCDITTVMTTEDNSDDIMIAVAEDNHSGLHDIIIFNARHVIFFPFLNNS</sequence>
<protein>
    <submittedName>
        <fullName evidence="1 3">Uncharacterized protein</fullName>
    </submittedName>
</protein>
<evidence type="ECO:0000313" key="2">
    <source>
        <dbReference type="Proteomes" id="UP000276776"/>
    </source>
</evidence>
<proteinExistence type="predicted"/>